<dbReference type="SUPFAM" id="SSF48726">
    <property type="entry name" value="Immunoglobulin"/>
    <property type="match status" value="2"/>
</dbReference>
<dbReference type="SMART" id="SM00409">
    <property type="entry name" value="IG"/>
    <property type="match status" value="3"/>
</dbReference>
<evidence type="ECO:0000259" key="9">
    <source>
        <dbReference type="PROSITE" id="PS50835"/>
    </source>
</evidence>
<keyword evidence="11" id="KW-1185">Reference proteome</keyword>
<dbReference type="PANTHER" id="PTHR23277:SF107">
    <property type="entry name" value="HEMICENTIN-1"/>
    <property type="match status" value="1"/>
</dbReference>
<organism evidence="10 11">
    <name type="scientific">Ameiurus melas</name>
    <name type="common">Black bullhead</name>
    <name type="synonym">Silurus melas</name>
    <dbReference type="NCBI Taxonomy" id="219545"/>
    <lineage>
        <taxon>Eukaryota</taxon>
        <taxon>Metazoa</taxon>
        <taxon>Chordata</taxon>
        <taxon>Craniata</taxon>
        <taxon>Vertebrata</taxon>
        <taxon>Euteleostomi</taxon>
        <taxon>Actinopterygii</taxon>
        <taxon>Neopterygii</taxon>
        <taxon>Teleostei</taxon>
        <taxon>Ostariophysi</taxon>
        <taxon>Siluriformes</taxon>
        <taxon>Ictaluridae</taxon>
        <taxon>Ameiurus</taxon>
    </lineage>
</organism>
<dbReference type="InterPro" id="IPR051427">
    <property type="entry name" value="Nectin/Nectin-like"/>
</dbReference>
<dbReference type="PANTHER" id="PTHR23277">
    <property type="entry name" value="NECTIN-RELATED"/>
    <property type="match status" value="1"/>
</dbReference>
<keyword evidence="6" id="KW-0325">Glycoprotein</keyword>
<dbReference type="InterPro" id="IPR003599">
    <property type="entry name" value="Ig_sub"/>
</dbReference>
<dbReference type="EMBL" id="JAAGNN010000008">
    <property type="protein sequence ID" value="KAF4085872.1"/>
    <property type="molecule type" value="Genomic_DNA"/>
</dbReference>
<protein>
    <recommendedName>
        <fullName evidence="9">Ig-like domain-containing protein</fullName>
    </recommendedName>
</protein>
<dbReference type="GO" id="GO:0007156">
    <property type="term" value="P:homophilic cell adhesion via plasma membrane adhesion molecules"/>
    <property type="evidence" value="ECO:0007669"/>
    <property type="project" value="TreeGrafter"/>
</dbReference>
<dbReference type="AlphaFoldDB" id="A0A7J6ASJ4"/>
<keyword evidence="7" id="KW-0812">Transmembrane</keyword>
<dbReference type="PROSITE" id="PS50835">
    <property type="entry name" value="IG_LIKE"/>
    <property type="match status" value="5"/>
</dbReference>
<evidence type="ECO:0000256" key="6">
    <source>
        <dbReference type="ARBA" id="ARBA00023180"/>
    </source>
</evidence>
<evidence type="ECO:0000256" key="7">
    <source>
        <dbReference type="SAM" id="Phobius"/>
    </source>
</evidence>
<evidence type="ECO:0000256" key="3">
    <source>
        <dbReference type="ARBA" id="ARBA00022737"/>
    </source>
</evidence>
<evidence type="ECO:0000256" key="1">
    <source>
        <dbReference type="ARBA" id="ARBA00004370"/>
    </source>
</evidence>
<feature type="transmembrane region" description="Helical" evidence="7">
    <location>
        <begin position="883"/>
        <end position="907"/>
    </location>
</feature>
<comment type="caution">
    <text evidence="10">The sequence shown here is derived from an EMBL/GenBank/DDBJ whole genome shotgun (WGS) entry which is preliminary data.</text>
</comment>
<dbReference type="InterPro" id="IPR007110">
    <property type="entry name" value="Ig-like_dom"/>
</dbReference>
<feature type="domain" description="Ig-like" evidence="9">
    <location>
        <begin position="16"/>
        <end position="132"/>
    </location>
</feature>
<dbReference type="InterPro" id="IPR013783">
    <property type="entry name" value="Ig-like_fold"/>
</dbReference>
<evidence type="ECO:0000313" key="11">
    <source>
        <dbReference type="Proteomes" id="UP000593565"/>
    </source>
</evidence>
<dbReference type="GO" id="GO:0005912">
    <property type="term" value="C:adherens junction"/>
    <property type="evidence" value="ECO:0007669"/>
    <property type="project" value="TreeGrafter"/>
</dbReference>
<reference evidence="10 11" key="1">
    <citation type="submission" date="2020-02" db="EMBL/GenBank/DDBJ databases">
        <title>A chromosome-scale genome assembly of the black bullhead catfish (Ameiurus melas).</title>
        <authorList>
            <person name="Wen M."/>
            <person name="Zham M."/>
            <person name="Cabau C."/>
            <person name="Klopp C."/>
            <person name="Donnadieu C."/>
            <person name="Roques C."/>
            <person name="Bouchez O."/>
            <person name="Lampietro C."/>
            <person name="Jouanno E."/>
            <person name="Herpin A."/>
            <person name="Louis A."/>
            <person name="Berthelot C."/>
            <person name="Parey E."/>
            <person name="Roest-Crollius H."/>
            <person name="Braasch I."/>
            <person name="Postlethwait J."/>
            <person name="Robinson-Rechavi M."/>
            <person name="Echchiki A."/>
            <person name="Begum T."/>
            <person name="Montfort J."/>
            <person name="Schartl M."/>
            <person name="Bobe J."/>
            <person name="Guiguen Y."/>
        </authorList>
    </citation>
    <scope>NUCLEOTIDE SEQUENCE [LARGE SCALE GENOMIC DNA]</scope>
    <source>
        <strain evidence="10">M_S1</strain>
        <tissue evidence="10">Blood</tissue>
    </source>
</reference>
<dbReference type="Pfam" id="PF07686">
    <property type="entry name" value="V-set"/>
    <property type="match status" value="1"/>
</dbReference>
<feature type="domain" description="Ig-like" evidence="9">
    <location>
        <begin position="240"/>
        <end position="326"/>
    </location>
</feature>
<feature type="signal peptide" evidence="8">
    <location>
        <begin position="1"/>
        <end position="21"/>
    </location>
</feature>
<dbReference type="InterPro" id="IPR036179">
    <property type="entry name" value="Ig-like_dom_sf"/>
</dbReference>
<keyword evidence="7" id="KW-1133">Transmembrane helix</keyword>
<feature type="domain" description="Ig-like" evidence="9">
    <location>
        <begin position="137"/>
        <end position="229"/>
    </location>
</feature>
<name>A0A7J6ASJ4_AMEME</name>
<keyword evidence="4 7" id="KW-0472">Membrane</keyword>
<feature type="domain" description="Ig-like" evidence="9">
    <location>
        <begin position="437"/>
        <end position="527"/>
    </location>
</feature>
<keyword evidence="3" id="KW-0677">Repeat</keyword>
<dbReference type="InterPro" id="IPR013106">
    <property type="entry name" value="Ig_V-set"/>
</dbReference>
<accession>A0A7J6ASJ4</accession>
<dbReference type="Gene3D" id="2.60.40.10">
    <property type="entry name" value="Immunoglobulins"/>
    <property type="match status" value="5"/>
</dbReference>
<dbReference type="GO" id="GO:0016020">
    <property type="term" value="C:membrane"/>
    <property type="evidence" value="ECO:0007669"/>
    <property type="project" value="UniProtKB-SubCell"/>
</dbReference>
<keyword evidence="5" id="KW-1015">Disulfide bond</keyword>
<feature type="domain" description="Ig-like" evidence="9">
    <location>
        <begin position="572"/>
        <end position="673"/>
    </location>
</feature>
<proteinExistence type="predicted"/>
<evidence type="ECO:0000313" key="10">
    <source>
        <dbReference type="EMBL" id="KAF4085872.1"/>
    </source>
</evidence>
<keyword evidence="2 8" id="KW-0732">Signal</keyword>
<evidence type="ECO:0000256" key="2">
    <source>
        <dbReference type="ARBA" id="ARBA00022729"/>
    </source>
</evidence>
<sequence>MFVPVFVAFGLLLYLPQSLENQDGVLRDIIIDHDVIGVLGEEVHLHCLYSGKHNISNSYWKRQERQESGTRVKTMAGYRNGKPFAKDNFCNPASNTNLTVKVSINSLAVEGTYICTFETDEYEESLGSLKLSVIARPEVNTHAKEEILNGTHYQSIFCSASYAKPNAILHWDIHGAPPSEEIFSIINTNSTLPNDTSSIISMLRFPIHLNNESSVACVIQHPALTEPITTVIKLQTFVSPNVTMEVALIEGEGKAFFEVLCRAKGGRPHPSITWIPPESADTSCYPYLMKFESVSSLHCFPLDVFEGKNITCIFGYPHLSIERTVTLPTYYLTSLQLTNSSIKVNHLNTSDLLILEEEDSDIRINMEVLGNVPRYQINCTKDGELLSEDVNVVVSGLMIKGPIGANHAGQYQCHASYYRHTASLQFEIEVKLRVRVPAPVHVTLFSNTSWENGIEYTDLKCMADNVSPDANITWVTRDCRSGISDSERENVLFWKSAGPWSSLLTYARPRIDCRSGISDSERGNVVSGSQQDHGVVWNTARLPVYSYAGCTVICVVHHRGLEKLEQRSIQIPSVAPVHVTLFSNTSWENGIEYTDVKCMADNVSPDANITWVTRDCRSGISDSERGKVVSGSQQDHGVVWNTARLPVYSYAGCTVICVVHHRGLEKLVQKSIHIPSIGSPRHHVSIDLRRESTHWAAVCEYKSDGAITNTSCVISDTKAIAIPLAMNTTKEGSKVLVTCIYKFELFQHEGKFLTCIIQNENMEVERRTIHVPNFFISSIVVLNKTIPLYGSHGQHTGVHRVALEEHVPNQRIIFRVNGNASASNIQCFRSNGLFAHTVGTALVFAQQVSESDAGLYTCSASWYHHNATVTVLVEVTSQDMNSMILILVCFSSAAAITSILVVALCIFCKRNEETHSSTPNWKKRESLAALMQDPRSPELKKSGGQGQEIAALVHYSIVIDVKSTV</sequence>
<evidence type="ECO:0000256" key="4">
    <source>
        <dbReference type="ARBA" id="ARBA00023136"/>
    </source>
</evidence>
<evidence type="ECO:0000256" key="8">
    <source>
        <dbReference type="SAM" id="SignalP"/>
    </source>
</evidence>
<dbReference type="GO" id="GO:0007157">
    <property type="term" value="P:heterophilic cell-cell adhesion via plasma membrane cell adhesion molecules"/>
    <property type="evidence" value="ECO:0007669"/>
    <property type="project" value="TreeGrafter"/>
</dbReference>
<dbReference type="Proteomes" id="UP000593565">
    <property type="component" value="Unassembled WGS sequence"/>
</dbReference>
<comment type="subcellular location">
    <subcellularLocation>
        <location evidence="1">Membrane</location>
    </subcellularLocation>
</comment>
<gene>
    <name evidence="10" type="ORF">AMELA_G00099870</name>
</gene>
<feature type="chain" id="PRO_5029859293" description="Ig-like domain-containing protein" evidence="8">
    <location>
        <begin position="22"/>
        <end position="965"/>
    </location>
</feature>
<evidence type="ECO:0000256" key="5">
    <source>
        <dbReference type="ARBA" id="ARBA00023157"/>
    </source>
</evidence>